<dbReference type="PANTHER" id="PTHR47943">
    <property type="entry name" value="CYTOCHROME P450 93A3-LIKE"/>
    <property type="match status" value="1"/>
</dbReference>
<dbReference type="InterPro" id="IPR017972">
    <property type="entry name" value="Cyt_P450_CS"/>
</dbReference>
<dbReference type="PROSITE" id="PS00086">
    <property type="entry name" value="CYTOCHROME_P450"/>
    <property type="match status" value="1"/>
</dbReference>
<comment type="cofactor">
    <cofactor evidence="1">
        <name>heme</name>
        <dbReference type="ChEBI" id="CHEBI:30413"/>
    </cofactor>
</comment>
<keyword evidence="13" id="KW-1185">Reference proteome</keyword>
<evidence type="ECO:0000256" key="10">
    <source>
        <dbReference type="RuleBase" id="RU000461"/>
    </source>
</evidence>
<accession>A0ABU6ZVC0</accession>
<dbReference type="Gene3D" id="1.10.630.10">
    <property type="entry name" value="Cytochrome P450"/>
    <property type="match status" value="1"/>
</dbReference>
<feature type="signal peptide" evidence="11">
    <location>
        <begin position="1"/>
        <end position="20"/>
    </location>
</feature>
<name>A0ABU6ZVC0_9FABA</name>
<sequence length="527" mass="59395">MLALTVAFLFSLLFLQILSSKRNKSPSSSSSSSLSLSYPPSPPSLPIIGHLHLLKPLLHQAFKDLSQKYGPLILLKIGSARFVVANNPSLAKEFLKVNELTYSSRKMNMASNIVTYHDATFAFAPYGTYWKFIKKLSTTELLGNRTLSQFLPIRTRELHEFILSLAKKSMANEPVNLTESLMKLSNNIISRMMLGIKSSGTKSQAEEARILVRDVTKIIGEFNIADFSGFLKVLDLQGFKKRAMKIHKRYDALLEKIISDRENLRRKNKVVMNKGCDDKVKDFLDILLDVSEDKDCEVQLTRNNIKSLILDYFTAATDTTAISVEWAIAELFSNPRVLKKAQEEVDKVTMNQRLVCEDDSSNLPYIHAILKETLRLHPPITLLMRKGINDCVVGGYKIPAGSMVCINIWAMGRDPMIWENPMEFRPERFLEGQGSTTDTKGHHFELLPFGTGRRGCPGVPLAMTELPVIIGALVQCFDWNMFDCNGKLLDYGTPIDMDERPGLTVPRAHDLHCMLDARLNPIPFLQL</sequence>
<keyword evidence="7 10" id="KW-0408">Iron</keyword>
<evidence type="ECO:0000313" key="13">
    <source>
        <dbReference type="Proteomes" id="UP001341840"/>
    </source>
</evidence>
<comment type="similarity">
    <text evidence="3 10">Belongs to the cytochrome P450 family.</text>
</comment>
<organism evidence="12 13">
    <name type="scientific">Stylosanthes scabra</name>
    <dbReference type="NCBI Taxonomy" id="79078"/>
    <lineage>
        <taxon>Eukaryota</taxon>
        <taxon>Viridiplantae</taxon>
        <taxon>Streptophyta</taxon>
        <taxon>Embryophyta</taxon>
        <taxon>Tracheophyta</taxon>
        <taxon>Spermatophyta</taxon>
        <taxon>Magnoliopsida</taxon>
        <taxon>eudicotyledons</taxon>
        <taxon>Gunneridae</taxon>
        <taxon>Pentapetalae</taxon>
        <taxon>rosids</taxon>
        <taxon>fabids</taxon>
        <taxon>Fabales</taxon>
        <taxon>Fabaceae</taxon>
        <taxon>Papilionoideae</taxon>
        <taxon>50 kb inversion clade</taxon>
        <taxon>dalbergioids sensu lato</taxon>
        <taxon>Dalbergieae</taxon>
        <taxon>Pterocarpus clade</taxon>
        <taxon>Stylosanthes</taxon>
    </lineage>
</organism>
<feature type="chain" id="PRO_5046159020" description="Flavone synthase II" evidence="11">
    <location>
        <begin position="21"/>
        <end position="527"/>
    </location>
</feature>
<keyword evidence="6 10" id="KW-0560">Oxidoreductase</keyword>
<reference evidence="12 13" key="1">
    <citation type="journal article" date="2023" name="Plants (Basel)">
        <title>Bridging the Gap: Combining Genomics and Transcriptomics Approaches to Understand Stylosanthes scabra, an Orphan Legume from the Brazilian Caatinga.</title>
        <authorList>
            <person name="Ferreira-Neto J.R.C."/>
            <person name="da Silva M.D."/>
            <person name="Binneck E."/>
            <person name="de Melo N.F."/>
            <person name="da Silva R.H."/>
            <person name="de Melo A.L.T.M."/>
            <person name="Pandolfi V."/>
            <person name="Bustamante F.O."/>
            <person name="Brasileiro-Vidal A.C."/>
            <person name="Benko-Iseppon A.M."/>
        </authorList>
    </citation>
    <scope>NUCLEOTIDE SEQUENCE [LARGE SCALE GENOMIC DNA]</scope>
    <source>
        <tissue evidence="12">Leaves</tissue>
    </source>
</reference>
<evidence type="ECO:0000313" key="12">
    <source>
        <dbReference type="EMBL" id="MED6225921.1"/>
    </source>
</evidence>
<dbReference type="InterPro" id="IPR036396">
    <property type="entry name" value="Cyt_P450_sf"/>
</dbReference>
<evidence type="ECO:0000256" key="9">
    <source>
        <dbReference type="ARBA" id="ARBA00023136"/>
    </source>
</evidence>
<evidence type="ECO:0000256" key="11">
    <source>
        <dbReference type="SAM" id="SignalP"/>
    </source>
</evidence>
<comment type="caution">
    <text evidence="12">The sequence shown here is derived from an EMBL/GenBank/DDBJ whole genome shotgun (WGS) entry which is preliminary data.</text>
</comment>
<gene>
    <name evidence="12" type="ORF">PIB30_098250</name>
</gene>
<dbReference type="InterPro" id="IPR002401">
    <property type="entry name" value="Cyt_P450_E_grp-I"/>
</dbReference>
<evidence type="ECO:0000256" key="5">
    <source>
        <dbReference type="ARBA" id="ARBA00022723"/>
    </source>
</evidence>
<keyword evidence="5 10" id="KW-0479">Metal-binding</keyword>
<dbReference type="PRINTS" id="PR00385">
    <property type="entry name" value="P450"/>
</dbReference>
<evidence type="ECO:0000256" key="1">
    <source>
        <dbReference type="ARBA" id="ARBA00001971"/>
    </source>
</evidence>
<evidence type="ECO:0000256" key="6">
    <source>
        <dbReference type="ARBA" id="ARBA00023002"/>
    </source>
</evidence>
<dbReference type="CDD" id="cd20655">
    <property type="entry name" value="CYP93"/>
    <property type="match status" value="1"/>
</dbReference>
<dbReference type="Proteomes" id="UP001341840">
    <property type="component" value="Unassembled WGS sequence"/>
</dbReference>
<keyword evidence="11" id="KW-0732">Signal</keyword>
<protein>
    <recommendedName>
        <fullName evidence="14">Flavone synthase II</fullName>
    </recommendedName>
</protein>
<dbReference type="InterPro" id="IPR001128">
    <property type="entry name" value="Cyt_P450"/>
</dbReference>
<evidence type="ECO:0008006" key="14">
    <source>
        <dbReference type="Google" id="ProtNLM"/>
    </source>
</evidence>
<keyword evidence="4 10" id="KW-0349">Heme</keyword>
<keyword evidence="8 10" id="KW-0503">Monooxygenase</keyword>
<evidence type="ECO:0000256" key="7">
    <source>
        <dbReference type="ARBA" id="ARBA00023004"/>
    </source>
</evidence>
<comment type="subcellular location">
    <subcellularLocation>
        <location evidence="2">Membrane</location>
    </subcellularLocation>
</comment>
<evidence type="ECO:0000256" key="3">
    <source>
        <dbReference type="ARBA" id="ARBA00010617"/>
    </source>
</evidence>
<dbReference type="PANTHER" id="PTHR47943:SF8">
    <property type="entry name" value="CYTOCHROME P450"/>
    <property type="match status" value="1"/>
</dbReference>
<evidence type="ECO:0000256" key="2">
    <source>
        <dbReference type="ARBA" id="ARBA00004370"/>
    </source>
</evidence>
<dbReference type="EMBL" id="JASCZI010274353">
    <property type="protein sequence ID" value="MED6225921.1"/>
    <property type="molecule type" value="Genomic_DNA"/>
</dbReference>
<dbReference type="PRINTS" id="PR00463">
    <property type="entry name" value="EP450I"/>
</dbReference>
<dbReference type="Pfam" id="PF00067">
    <property type="entry name" value="p450"/>
    <property type="match status" value="1"/>
</dbReference>
<evidence type="ECO:0000256" key="4">
    <source>
        <dbReference type="ARBA" id="ARBA00022617"/>
    </source>
</evidence>
<evidence type="ECO:0000256" key="8">
    <source>
        <dbReference type="ARBA" id="ARBA00023033"/>
    </source>
</evidence>
<proteinExistence type="inferred from homology"/>
<keyword evidence="9" id="KW-0472">Membrane</keyword>
<dbReference type="SUPFAM" id="SSF48264">
    <property type="entry name" value="Cytochrome P450"/>
    <property type="match status" value="1"/>
</dbReference>